<reference evidence="1 2" key="1">
    <citation type="journal article" date="2020" name="ISME J.">
        <title>Uncovering the hidden diversity of litter-decomposition mechanisms in mushroom-forming fungi.</title>
        <authorList>
            <person name="Floudas D."/>
            <person name="Bentzer J."/>
            <person name="Ahren D."/>
            <person name="Johansson T."/>
            <person name="Persson P."/>
            <person name="Tunlid A."/>
        </authorList>
    </citation>
    <scope>NUCLEOTIDE SEQUENCE [LARGE SCALE GENOMIC DNA]</scope>
    <source>
        <strain evidence="1 2">CBS 406.79</strain>
    </source>
</reference>
<dbReference type="Proteomes" id="UP000518752">
    <property type="component" value="Unassembled WGS sequence"/>
</dbReference>
<dbReference type="OrthoDB" id="2914104at2759"/>
<protein>
    <recommendedName>
        <fullName evidence="3">BTB domain-containing protein</fullName>
    </recommendedName>
</protein>
<accession>A0A8H5HDG0</accession>
<proteinExistence type="predicted"/>
<keyword evidence="2" id="KW-1185">Reference proteome</keyword>
<dbReference type="Gene3D" id="3.30.710.10">
    <property type="entry name" value="Potassium Channel Kv1.1, Chain A"/>
    <property type="match status" value="1"/>
</dbReference>
<evidence type="ECO:0000313" key="1">
    <source>
        <dbReference type="EMBL" id="KAF5381190.1"/>
    </source>
</evidence>
<organism evidence="1 2">
    <name type="scientific">Collybiopsis confluens</name>
    <dbReference type="NCBI Taxonomy" id="2823264"/>
    <lineage>
        <taxon>Eukaryota</taxon>
        <taxon>Fungi</taxon>
        <taxon>Dikarya</taxon>
        <taxon>Basidiomycota</taxon>
        <taxon>Agaricomycotina</taxon>
        <taxon>Agaricomycetes</taxon>
        <taxon>Agaricomycetidae</taxon>
        <taxon>Agaricales</taxon>
        <taxon>Marasmiineae</taxon>
        <taxon>Omphalotaceae</taxon>
        <taxon>Collybiopsis</taxon>
    </lineage>
</organism>
<evidence type="ECO:0008006" key="3">
    <source>
        <dbReference type="Google" id="ProtNLM"/>
    </source>
</evidence>
<dbReference type="EMBL" id="JAACJN010000059">
    <property type="protein sequence ID" value="KAF5381190.1"/>
    <property type="molecule type" value="Genomic_DNA"/>
</dbReference>
<comment type="caution">
    <text evidence="1">The sequence shown here is derived from an EMBL/GenBank/DDBJ whole genome shotgun (WGS) entry which is preliminary data.</text>
</comment>
<sequence length="179" mass="20335">MTFASYPVLSRPPHQECKDQVRTLKVESVIFRVNATLLSKASAAFRKIFQRYADSGQPIVLHGLKARKFKNLLWALSTRYDGVPFRIIISINGRPSLLPQPSDETSLDCLLDIEELALYYSINHLQIRAESTIIALVAQGKNPAILSCTSLSLARMVKIALRVRSQYVLSFLLQMWTWR</sequence>
<dbReference type="InterPro" id="IPR011333">
    <property type="entry name" value="SKP1/BTB/POZ_sf"/>
</dbReference>
<dbReference type="AlphaFoldDB" id="A0A8H5HDG0"/>
<evidence type="ECO:0000313" key="2">
    <source>
        <dbReference type="Proteomes" id="UP000518752"/>
    </source>
</evidence>
<gene>
    <name evidence="1" type="ORF">D9757_007892</name>
</gene>
<name>A0A8H5HDG0_9AGAR</name>